<dbReference type="EMBL" id="CH940649">
    <property type="protein sequence ID" value="KRF81855.1"/>
    <property type="molecule type" value="Genomic_DNA"/>
</dbReference>
<dbReference type="InParanoid" id="B4LSG7"/>
<dbReference type="GO" id="GO:0061630">
    <property type="term" value="F:ubiquitin protein ligase activity"/>
    <property type="evidence" value="ECO:0007669"/>
    <property type="project" value="InterPro"/>
</dbReference>
<dbReference type="OrthoDB" id="6412801at2759"/>
<evidence type="ECO:0000256" key="2">
    <source>
        <dbReference type="ARBA" id="ARBA00022771"/>
    </source>
</evidence>
<dbReference type="SMART" id="SM01114">
    <property type="entry name" value="CXC"/>
    <property type="match status" value="1"/>
</dbReference>
<dbReference type="PANTHER" id="PTHR16048:SF3">
    <property type="entry name" value="E3 UBIQUITIN-PROTEIN LIGASE MSL2"/>
    <property type="match status" value="1"/>
</dbReference>
<keyword evidence="5" id="KW-0158">Chromosome</keyword>
<reference evidence="9" key="2">
    <citation type="journal article" date="2008" name="Bioinformatics">
        <title>Assembly reconciliation.</title>
        <authorList>
            <person name="Zimin A.V."/>
            <person name="Smith D.R."/>
            <person name="Sutton G."/>
            <person name="Yorke J.A."/>
        </authorList>
    </citation>
    <scope>NUCLEOTIDE SEQUENCE</scope>
    <source>
        <strain evidence="9">TSC#15010-1051.87</strain>
    </source>
</reference>
<dbReference type="Proteomes" id="UP000008792">
    <property type="component" value="Unassembled WGS sequence"/>
</dbReference>
<evidence type="ECO:0000256" key="5">
    <source>
        <dbReference type="PROSITE-ProRule" id="PRU01396"/>
    </source>
</evidence>
<evidence type="ECO:0000313" key="10">
    <source>
        <dbReference type="EMBL" id="KRF81855.1"/>
    </source>
</evidence>
<dbReference type="Pfam" id="PF16685">
    <property type="entry name" value="zf-RING_10"/>
    <property type="match status" value="1"/>
</dbReference>
<dbReference type="Pfam" id="PF16682">
    <property type="entry name" value="MSL2-CXC"/>
    <property type="match status" value="1"/>
</dbReference>
<evidence type="ECO:0000313" key="11">
    <source>
        <dbReference type="Proteomes" id="UP000008792"/>
    </source>
</evidence>
<accession>B4LSG7</accession>
<gene>
    <name evidence="9" type="primary">Dvir\msl-2</name>
    <name evidence="9" type="ORF">Dvir_GJ20614</name>
</gene>
<keyword evidence="1" id="KW-0479">Metal-binding</keyword>
<protein>
    <submittedName>
        <fullName evidence="9">Msl-2, isoform A</fullName>
    </submittedName>
    <submittedName>
        <fullName evidence="10">Msl-2, isoform B</fullName>
    </submittedName>
</protein>
<feature type="region of interest" description="Disordered" evidence="6">
    <location>
        <begin position="689"/>
        <end position="711"/>
    </location>
</feature>
<dbReference type="PANTHER" id="PTHR16048">
    <property type="entry name" value="MSL2-RELATED"/>
    <property type="match status" value="1"/>
</dbReference>
<dbReference type="HOGENOM" id="CLU_009669_0_0_1"/>
<dbReference type="FunCoup" id="B4LSG7">
    <property type="interactions" value="8"/>
</dbReference>
<evidence type="ECO:0000259" key="7">
    <source>
        <dbReference type="PROSITE" id="PS50089"/>
    </source>
</evidence>
<dbReference type="InterPro" id="IPR032043">
    <property type="entry name" value="Msl2_Znf-RING"/>
</dbReference>
<dbReference type="CDD" id="cd13122">
    <property type="entry name" value="MSL2_CXC"/>
    <property type="match status" value="1"/>
</dbReference>
<reference evidence="9 11" key="1">
    <citation type="journal article" date="2007" name="Nature">
        <title>Evolution of genes and genomes on the Drosophila phylogeny.</title>
        <authorList>
            <consortium name="Drosophila 12 Genomes Consortium"/>
            <person name="Clark A.G."/>
            <person name="Eisen M.B."/>
            <person name="Smith D.R."/>
            <person name="Bergman C.M."/>
            <person name="Oliver B."/>
            <person name="Markow T.A."/>
            <person name="Kaufman T.C."/>
            <person name="Kellis M."/>
            <person name="Gelbart W."/>
            <person name="Iyer V.N."/>
            <person name="Pollard D.A."/>
            <person name="Sackton T.B."/>
            <person name="Larracuente A.M."/>
            <person name="Singh N.D."/>
            <person name="Abad J.P."/>
            <person name="Abt D.N."/>
            <person name="Adryan B."/>
            <person name="Aguade M."/>
            <person name="Akashi H."/>
            <person name="Anderson W.W."/>
            <person name="Aquadro C.F."/>
            <person name="Ardell D.H."/>
            <person name="Arguello R."/>
            <person name="Artieri C.G."/>
            <person name="Barbash D.A."/>
            <person name="Barker D."/>
            <person name="Barsanti P."/>
            <person name="Batterham P."/>
            <person name="Batzoglou S."/>
            <person name="Begun D."/>
            <person name="Bhutkar A."/>
            <person name="Blanco E."/>
            <person name="Bosak S.A."/>
            <person name="Bradley R.K."/>
            <person name="Brand A.D."/>
            <person name="Brent M.R."/>
            <person name="Brooks A.N."/>
            <person name="Brown R.H."/>
            <person name="Butlin R.K."/>
            <person name="Caggese C."/>
            <person name="Calvi B.R."/>
            <person name="Bernardo de Carvalho A."/>
            <person name="Caspi A."/>
            <person name="Castrezana S."/>
            <person name="Celniker S.E."/>
            <person name="Chang J.L."/>
            <person name="Chapple C."/>
            <person name="Chatterji S."/>
            <person name="Chinwalla A."/>
            <person name="Civetta A."/>
            <person name="Clifton S.W."/>
            <person name="Comeron J.M."/>
            <person name="Costello J.C."/>
            <person name="Coyne J.A."/>
            <person name="Daub J."/>
            <person name="David R.G."/>
            <person name="Delcher A.L."/>
            <person name="Delehaunty K."/>
            <person name="Do C.B."/>
            <person name="Ebling H."/>
            <person name="Edwards K."/>
            <person name="Eickbush T."/>
            <person name="Evans J.D."/>
            <person name="Filipski A."/>
            <person name="Findeiss S."/>
            <person name="Freyhult E."/>
            <person name="Fulton L."/>
            <person name="Fulton R."/>
            <person name="Garcia A.C."/>
            <person name="Gardiner A."/>
            <person name="Garfield D.A."/>
            <person name="Garvin B.E."/>
            <person name="Gibson G."/>
            <person name="Gilbert D."/>
            <person name="Gnerre S."/>
            <person name="Godfrey J."/>
            <person name="Good R."/>
            <person name="Gotea V."/>
            <person name="Gravely B."/>
            <person name="Greenberg A.J."/>
            <person name="Griffiths-Jones S."/>
            <person name="Gross S."/>
            <person name="Guigo R."/>
            <person name="Gustafson E.A."/>
            <person name="Haerty W."/>
            <person name="Hahn M.W."/>
            <person name="Halligan D.L."/>
            <person name="Halpern A.L."/>
            <person name="Halter G.M."/>
            <person name="Han M.V."/>
            <person name="Heger A."/>
            <person name="Hillier L."/>
            <person name="Hinrichs A.S."/>
            <person name="Holmes I."/>
            <person name="Hoskins R.A."/>
            <person name="Hubisz M.J."/>
            <person name="Hultmark D."/>
            <person name="Huntley M.A."/>
            <person name="Jaffe D.B."/>
            <person name="Jagadeeshan S."/>
            <person name="Jeck W.R."/>
            <person name="Johnson J."/>
            <person name="Jones C.D."/>
            <person name="Jordan W.C."/>
            <person name="Karpen G.H."/>
            <person name="Kataoka E."/>
            <person name="Keightley P.D."/>
            <person name="Kheradpour P."/>
            <person name="Kirkness E.F."/>
            <person name="Koerich L.B."/>
            <person name="Kristiansen K."/>
            <person name="Kudrna D."/>
            <person name="Kulathinal R.J."/>
            <person name="Kumar S."/>
            <person name="Kwok R."/>
            <person name="Lander E."/>
            <person name="Langley C.H."/>
            <person name="Lapoint R."/>
            <person name="Lazzaro B.P."/>
            <person name="Lee S.J."/>
            <person name="Levesque L."/>
            <person name="Li R."/>
            <person name="Lin C.F."/>
            <person name="Lin M.F."/>
            <person name="Lindblad-Toh K."/>
            <person name="Llopart A."/>
            <person name="Long M."/>
            <person name="Low L."/>
            <person name="Lozovsky E."/>
            <person name="Lu J."/>
            <person name="Luo M."/>
            <person name="Machado C.A."/>
            <person name="Makalowski W."/>
            <person name="Marzo M."/>
            <person name="Matsuda M."/>
            <person name="Matzkin L."/>
            <person name="McAllister B."/>
            <person name="McBride C.S."/>
            <person name="McKernan B."/>
            <person name="McKernan K."/>
            <person name="Mendez-Lago M."/>
            <person name="Minx P."/>
            <person name="Mollenhauer M.U."/>
            <person name="Montooth K."/>
            <person name="Mount S.M."/>
            <person name="Mu X."/>
            <person name="Myers E."/>
            <person name="Negre B."/>
            <person name="Newfeld S."/>
            <person name="Nielsen R."/>
            <person name="Noor M.A."/>
            <person name="O'Grady P."/>
            <person name="Pachter L."/>
            <person name="Papaceit M."/>
            <person name="Parisi M.J."/>
            <person name="Parisi M."/>
            <person name="Parts L."/>
            <person name="Pedersen J.S."/>
            <person name="Pesole G."/>
            <person name="Phillippy A.M."/>
            <person name="Ponting C.P."/>
            <person name="Pop M."/>
            <person name="Porcelli D."/>
            <person name="Powell J.R."/>
            <person name="Prohaska S."/>
            <person name="Pruitt K."/>
            <person name="Puig M."/>
            <person name="Quesneville H."/>
            <person name="Ram K.R."/>
            <person name="Rand D."/>
            <person name="Rasmussen M.D."/>
            <person name="Reed L.K."/>
            <person name="Reenan R."/>
            <person name="Reily A."/>
            <person name="Remington K.A."/>
            <person name="Rieger T.T."/>
            <person name="Ritchie M.G."/>
            <person name="Robin C."/>
            <person name="Rogers Y.H."/>
            <person name="Rohde C."/>
            <person name="Rozas J."/>
            <person name="Rubenfield M.J."/>
            <person name="Ruiz A."/>
            <person name="Russo S."/>
            <person name="Salzberg S.L."/>
            <person name="Sanchez-Gracia A."/>
            <person name="Saranga D.J."/>
            <person name="Sato H."/>
            <person name="Schaeffer S.W."/>
            <person name="Schatz M.C."/>
            <person name="Schlenke T."/>
            <person name="Schwartz R."/>
            <person name="Segarra C."/>
            <person name="Singh R.S."/>
            <person name="Sirot L."/>
            <person name="Sirota M."/>
            <person name="Sisneros N.B."/>
            <person name="Smith C.D."/>
            <person name="Smith T.F."/>
            <person name="Spieth J."/>
            <person name="Stage D.E."/>
            <person name="Stark A."/>
            <person name="Stephan W."/>
            <person name="Strausberg R.L."/>
            <person name="Strempel S."/>
            <person name="Sturgill D."/>
            <person name="Sutton G."/>
            <person name="Sutton G.G."/>
            <person name="Tao W."/>
            <person name="Teichmann S."/>
            <person name="Tobari Y.N."/>
            <person name="Tomimura Y."/>
            <person name="Tsolas J.M."/>
            <person name="Valente V.L."/>
            <person name="Venter E."/>
            <person name="Venter J.C."/>
            <person name="Vicario S."/>
            <person name="Vieira F.G."/>
            <person name="Vilella A.J."/>
            <person name="Villasante A."/>
            <person name="Walenz B."/>
            <person name="Wang J."/>
            <person name="Wasserman M."/>
            <person name="Watts T."/>
            <person name="Wilson D."/>
            <person name="Wilson R.K."/>
            <person name="Wing R.A."/>
            <person name="Wolfner M.F."/>
            <person name="Wong A."/>
            <person name="Wong G.K."/>
            <person name="Wu C.I."/>
            <person name="Wu G."/>
            <person name="Yamamoto D."/>
            <person name="Yang H.P."/>
            <person name="Yang S.P."/>
            <person name="Yorke J.A."/>
            <person name="Yoshida K."/>
            <person name="Zdobnov E."/>
            <person name="Zhang P."/>
            <person name="Zhang Y."/>
            <person name="Zimin A.V."/>
            <person name="Baldwin J."/>
            <person name="Abdouelleil A."/>
            <person name="Abdulkadir J."/>
            <person name="Abebe A."/>
            <person name="Abera B."/>
            <person name="Abreu J."/>
            <person name="Acer S.C."/>
            <person name="Aftuck L."/>
            <person name="Alexander A."/>
            <person name="An P."/>
            <person name="Anderson E."/>
            <person name="Anderson S."/>
            <person name="Arachi H."/>
            <person name="Azer M."/>
            <person name="Bachantsang P."/>
            <person name="Barry A."/>
            <person name="Bayul T."/>
            <person name="Berlin A."/>
            <person name="Bessette D."/>
            <person name="Bloom T."/>
            <person name="Blye J."/>
            <person name="Boguslavskiy L."/>
            <person name="Bonnet C."/>
            <person name="Boukhgalter B."/>
            <person name="Bourzgui I."/>
            <person name="Brown A."/>
            <person name="Cahill P."/>
            <person name="Channer S."/>
            <person name="Cheshatsang Y."/>
            <person name="Chuda L."/>
            <person name="Citroen M."/>
            <person name="Collymore A."/>
            <person name="Cooke P."/>
            <person name="Costello M."/>
            <person name="D'Aco K."/>
            <person name="Daza R."/>
            <person name="De Haan G."/>
            <person name="DeGray S."/>
            <person name="DeMaso C."/>
            <person name="Dhargay N."/>
            <person name="Dooley K."/>
            <person name="Dooley E."/>
            <person name="Doricent M."/>
            <person name="Dorje P."/>
            <person name="Dorjee K."/>
            <person name="Dupes A."/>
            <person name="Elong R."/>
            <person name="Falk J."/>
            <person name="Farina A."/>
            <person name="Faro S."/>
            <person name="Ferguson D."/>
            <person name="Fisher S."/>
            <person name="Foley C.D."/>
            <person name="Franke A."/>
            <person name="Friedrich D."/>
            <person name="Gadbois L."/>
            <person name="Gearin G."/>
            <person name="Gearin C.R."/>
            <person name="Giannoukos G."/>
            <person name="Goode T."/>
            <person name="Graham J."/>
            <person name="Grandbois E."/>
            <person name="Grewal S."/>
            <person name="Gyaltsen K."/>
            <person name="Hafez N."/>
            <person name="Hagos B."/>
            <person name="Hall J."/>
            <person name="Henson C."/>
            <person name="Hollinger A."/>
            <person name="Honan T."/>
            <person name="Huard M.D."/>
            <person name="Hughes L."/>
            <person name="Hurhula B."/>
            <person name="Husby M.E."/>
            <person name="Kamat A."/>
            <person name="Kanga B."/>
            <person name="Kashin S."/>
            <person name="Khazanovich D."/>
            <person name="Kisner P."/>
            <person name="Lance K."/>
            <person name="Lara M."/>
            <person name="Lee W."/>
            <person name="Lennon N."/>
            <person name="Letendre F."/>
            <person name="LeVine R."/>
            <person name="Lipovsky A."/>
            <person name="Liu X."/>
            <person name="Liu J."/>
            <person name="Liu S."/>
            <person name="Lokyitsang T."/>
            <person name="Lokyitsang Y."/>
            <person name="Lubonja R."/>
            <person name="Lui A."/>
            <person name="MacDonald P."/>
            <person name="Magnisalis V."/>
            <person name="Maru K."/>
            <person name="Matthews C."/>
            <person name="McCusker W."/>
            <person name="McDonough S."/>
            <person name="Mehta T."/>
            <person name="Meldrim J."/>
            <person name="Meneus L."/>
            <person name="Mihai O."/>
            <person name="Mihalev A."/>
            <person name="Mihova T."/>
            <person name="Mittelman R."/>
            <person name="Mlenga V."/>
            <person name="Montmayeur A."/>
            <person name="Mulrain L."/>
            <person name="Navidi A."/>
            <person name="Naylor J."/>
            <person name="Negash T."/>
            <person name="Nguyen T."/>
            <person name="Nguyen N."/>
            <person name="Nicol R."/>
            <person name="Norbu C."/>
            <person name="Norbu N."/>
            <person name="Novod N."/>
            <person name="O'Neill B."/>
            <person name="Osman S."/>
            <person name="Markiewicz E."/>
            <person name="Oyono O.L."/>
            <person name="Patti C."/>
            <person name="Phunkhang P."/>
            <person name="Pierre F."/>
            <person name="Priest M."/>
            <person name="Raghuraman S."/>
            <person name="Rege F."/>
            <person name="Reyes R."/>
            <person name="Rise C."/>
            <person name="Rogov P."/>
            <person name="Ross K."/>
            <person name="Ryan E."/>
            <person name="Settipalli S."/>
            <person name="Shea T."/>
            <person name="Sherpa N."/>
            <person name="Shi L."/>
            <person name="Shih D."/>
            <person name="Sparrow T."/>
            <person name="Spaulding J."/>
            <person name="Stalker J."/>
            <person name="Stange-Thomann N."/>
            <person name="Stavropoulos S."/>
            <person name="Stone C."/>
            <person name="Strader C."/>
            <person name="Tesfaye S."/>
            <person name="Thomson T."/>
            <person name="Thoulutsang Y."/>
            <person name="Thoulutsang D."/>
            <person name="Topham K."/>
            <person name="Topping I."/>
            <person name="Tsamla T."/>
            <person name="Vassiliev H."/>
            <person name="Vo A."/>
            <person name="Wangchuk T."/>
            <person name="Wangdi T."/>
            <person name="Weiand M."/>
            <person name="Wilkinson J."/>
            <person name="Wilson A."/>
            <person name="Yadav S."/>
            <person name="Young G."/>
            <person name="Yu Q."/>
            <person name="Zembek L."/>
            <person name="Zhong D."/>
            <person name="Zimmer A."/>
            <person name="Zwirko Z."/>
            <person name="Jaffe D.B."/>
            <person name="Alvarez P."/>
            <person name="Brockman W."/>
            <person name="Butler J."/>
            <person name="Chin C."/>
            <person name="Gnerre S."/>
            <person name="Grabherr M."/>
            <person name="Kleber M."/>
            <person name="Mauceli E."/>
            <person name="MacCallum I."/>
        </authorList>
    </citation>
    <scope>NUCLEOTIDE SEQUENCE [LARGE SCALE GENOMIC DNA]</scope>
    <source>
        <strain evidence="9">TSC#15010-1051.87</strain>
        <strain evidence="11">Tucson 15010-1051.87</strain>
    </source>
</reference>
<dbReference type="eggNOG" id="ENOG502QPJR">
    <property type="taxonomic scope" value="Eukaryota"/>
</dbReference>
<dbReference type="KEGG" id="dvi:6628382"/>
<dbReference type="InterPro" id="IPR032049">
    <property type="entry name" value="Msl2-CXC"/>
</dbReference>
<organism evidence="9 11">
    <name type="scientific">Drosophila virilis</name>
    <name type="common">Fruit fly</name>
    <dbReference type="NCBI Taxonomy" id="7244"/>
    <lineage>
        <taxon>Eukaryota</taxon>
        <taxon>Metazoa</taxon>
        <taxon>Ecdysozoa</taxon>
        <taxon>Arthropoda</taxon>
        <taxon>Hexapoda</taxon>
        <taxon>Insecta</taxon>
        <taxon>Pterygota</taxon>
        <taxon>Neoptera</taxon>
        <taxon>Endopterygota</taxon>
        <taxon>Diptera</taxon>
        <taxon>Brachycera</taxon>
        <taxon>Muscomorpha</taxon>
        <taxon>Ephydroidea</taxon>
        <taxon>Drosophilidae</taxon>
        <taxon>Drosophila</taxon>
    </lineage>
</organism>
<dbReference type="AlphaFoldDB" id="B4LSG7"/>
<feature type="domain" description="RING-type" evidence="7">
    <location>
        <begin position="42"/>
        <end position="83"/>
    </location>
</feature>
<dbReference type="PROSITE" id="PS50089">
    <property type="entry name" value="ZF_RING_2"/>
    <property type="match status" value="1"/>
</dbReference>
<keyword evidence="3" id="KW-0862">Zinc</keyword>
<feature type="compositionally biased region" description="Low complexity" evidence="6">
    <location>
        <begin position="581"/>
        <end position="609"/>
    </location>
</feature>
<feature type="domain" description="CXC MSL2-type" evidence="8">
    <location>
        <begin position="518"/>
        <end position="568"/>
    </location>
</feature>
<dbReference type="InterPro" id="IPR033467">
    <property type="entry name" value="Tesmin/TSO1-like_CXC"/>
</dbReference>
<dbReference type="GO" id="GO:0016567">
    <property type="term" value="P:protein ubiquitination"/>
    <property type="evidence" value="ECO:0007669"/>
    <property type="project" value="TreeGrafter"/>
</dbReference>
<feature type="compositionally biased region" description="Polar residues" evidence="6">
    <location>
        <begin position="691"/>
        <end position="701"/>
    </location>
</feature>
<keyword evidence="2 4" id="KW-0863">Zinc-finger</keyword>
<dbReference type="GeneID" id="6628382"/>
<dbReference type="InterPro" id="IPR001841">
    <property type="entry name" value="Znf_RING"/>
</dbReference>
<dbReference type="PROSITE" id="PS00518">
    <property type="entry name" value="ZF_RING_1"/>
    <property type="match status" value="1"/>
</dbReference>
<name>B4LSG7_DROVI</name>
<evidence type="ECO:0000256" key="4">
    <source>
        <dbReference type="PROSITE-ProRule" id="PRU00175"/>
    </source>
</evidence>
<evidence type="ECO:0000256" key="1">
    <source>
        <dbReference type="ARBA" id="ARBA00022723"/>
    </source>
</evidence>
<dbReference type="CTD" id="33565"/>
<dbReference type="GO" id="GO:0008270">
    <property type="term" value="F:zinc ion binding"/>
    <property type="evidence" value="ECO:0007669"/>
    <property type="project" value="UniProtKB-KW"/>
</dbReference>
<keyword evidence="11" id="KW-1185">Reference proteome</keyword>
<sequence length="812" mass="87289">MEAQKLYIKITRLSLKSASNLSKRRIQELNSGIGELRQLLSCAVCCQLLNDPYKPKDKRCGHHVCRLCLRGRKRLLPSCAQCNDCCDFKTYEENKSMAMQLLCYKTLCVHLLQSSLYAQLYQLQPDIETSYHIERRPRIRLPNRPTQWFIQEGANYEDMCDTFLSQPELPFLGHMPPSLPAETPPTTAATTPELPYEQHMPDQLSLTDIELEAAVTGEQAQYAHPLPMMTPGARILTHSHIAPQPQMLIPAEQTLLPAGYIESRWSDQVDLSGALSLPTYSNSPTYTTYVMPSNELHMPSIGQVVQLPQQMAATTTTTTAFEPVAVGGANSKRRHAQLLLEDVPEEQLQQQMESSEPVVTSQTDTRMNLRNHKATIISSVQVKPPTANSSPIITAAPVAAAHIANVPAAVVNVAAAVPPPPAVAAPVVVAAAPVAIAPVAAAPTPAAAVVPVAKSTRAATLVAKATTAAAPVTAPLVAAAPVAAKATVSAFPVTSTPVKARGPPASGKFQKAKPKDTRMSHICRCGTTSAPGRATCRNSRCTCYVAGKSCVDCKCIGCKNPHQDAADTSDEEDSNLEAPMETVAEEPAPVSAAAEEPTPSAPEAAAASTAGMQSGFTLVPLDNLQQTQHPLVLMQNENGQYQGFNIFNGTEPVDPAQLGFQRVPLRSNDGNTSIPEFAYVMPPPAVVEPTLESQSTPSPTEQPAKKFKGVESTELDADCGSSIKSAAELVSAVNAAAGDSLGADKEHAMFEYFLNEDDDLYNYCTTIYSFYVFIAQVFYPGTTRFAIKPQSTHPYTLIPMSPGKSSQNSYRP</sequence>
<dbReference type="PROSITE" id="PS52051">
    <property type="entry name" value="CXC_MSL2"/>
    <property type="match status" value="1"/>
</dbReference>
<evidence type="ECO:0000256" key="6">
    <source>
        <dbReference type="SAM" id="MobiDB-lite"/>
    </source>
</evidence>
<comment type="similarity">
    <text evidence="5">Belongs to the MSL2 family.</text>
</comment>
<dbReference type="SUPFAM" id="SSF57850">
    <property type="entry name" value="RING/U-box"/>
    <property type="match status" value="1"/>
</dbReference>
<dbReference type="Gene3D" id="3.30.40.10">
    <property type="entry name" value="Zinc/RING finger domain, C3HC4 (zinc finger)"/>
    <property type="match status" value="1"/>
</dbReference>
<dbReference type="STRING" id="7244.B4LSG7"/>
<dbReference type="GO" id="GO:0072487">
    <property type="term" value="C:MSL complex"/>
    <property type="evidence" value="ECO:0007669"/>
    <property type="project" value="UniProtKB-UniRule"/>
</dbReference>
<proteinExistence type="inferred from homology"/>
<feature type="region of interest" description="Disordered" evidence="6">
    <location>
        <begin position="562"/>
        <end position="609"/>
    </location>
</feature>
<keyword evidence="5" id="KW-0539">Nucleus</keyword>
<reference evidence="9" key="3">
    <citation type="submission" date="2008-06" db="EMBL/GenBank/DDBJ databases">
        <authorList>
            <consortium name="FlyBase"/>
        </authorList>
    </citation>
    <scope>NUCLEOTIDE SEQUENCE</scope>
    <source>
        <strain evidence="9">TSC#15010-1051.87</strain>
    </source>
</reference>
<dbReference type="InterPro" id="IPR013083">
    <property type="entry name" value="Znf_RING/FYVE/PHD"/>
</dbReference>
<dbReference type="EMBL" id="CH940649">
    <property type="protein sequence ID" value="EDW64789.2"/>
    <property type="molecule type" value="Genomic_DNA"/>
</dbReference>
<evidence type="ECO:0000259" key="8">
    <source>
        <dbReference type="PROSITE" id="PS52051"/>
    </source>
</evidence>
<dbReference type="InterPro" id="IPR037922">
    <property type="entry name" value="MSL2"/>
</dbReference>
<evidence type="ECO:0000313" key="9">
    <source>
        <dbReference type="EMBL" id="EDW64789.2"/>
    </source>
</evidence>
<dbReference type="InterPro" id="IPR017907">
    <property type="entry name" value="Znf_RING_CS"/>
</dbReference>
<evidence type="ECO:0000256" key="3">
    <source>
        <dbReference type="ARBA" id="ARBA00022833"/>
    </source>
</evidence>